<evidence type="ECO:0000313" key="1">
    <source>
        <dbReference type="EMBL" id="CAH4032210.1"/>
    </source>
</evidence>
<name>A0A9P0TIA3_PIEBR</name>
<keyword evidence="2" id="KW-1185">Reference proteome</keyword>
<dbReference type="AlphaFoldDB" id="A0A9P0TIA3"/>
<protein>
    <submittedName>
        <fullName evidence="1">Uncharacterized protein</fullName>
    </submittedName>
</protein>
<organism evidence="1 2">
    <name type="scientific">Pieris brassicae</name>
    <name type="common">White butterfly</name>
    <name type="synonym">Large white butterfly</name>
    <dbReference type="NCBI Taxonomy" id="7116"/>
    <lineage>
        <taxon>Eukaryota</taxon>
        <taxon>Metazoa</taxon>
        <taxon>Ecdysozoa</taxon>
        <taxon>Arthropoda</taxon>
        <taxon>Hexapoda</taxon>
        <taxon>Insecta</taxon>
        <taxon>Pterygota</taxon>
        <taxon>Neoptera</taxon>
        <taxon>Endopterygota</taxon>
        <taxon>Lepidoptera</taxon>
        <taxon>Glossata</taxon>
        <taxon>Ditrysia</taxon>
        <taxon>Papilionoidea</taxon>
        <taxon>Pieridae</taxon>
        <taxon>Pierinae</taxon>
        <taxon>Pieris</taxon>
    </lineage>
</organism>
<evidence type="ECO:0000313" key="2">
    <source>
        <dbReference type="Proteomes" id="UP001152562"/>
    </source>
</evidence>
<sequence>MVGRQVAVAARFADYAEAECGRRRPEEGGMRAHASPIGPAPHTRNLFISSYVKFTRNTIYVPASSLMFYT</sequence>
<accession>A0A9P0TIA3</accession>
<comment type="caution">
    <text evidence="1">The sequence shown here is derived from an EMBL/GenBank/DDBJ whole genome shotgun (WGS) entry which is preliminary data.</text>
</comment>
<gene>
    <name evidence="1" type="ORF">PIBRA_LOCUS8628</name>
</gene>
<reference evidence="1" key="1">
    <citation type="submission" date="2022-05" db="EMBL/GenBank/DDBJ databases">
        <authorList>
            <person name="Okamura Y."/>
        </authorList>
    </citation>
    <scope>NUCLEOTIDE SEQUENCE</scope>
</reference>
<proteinExistence type="predicted"/>
<dbReference type="EMBL" id="CALOZG010000027">
    <property type="protein sequence ID" value="CAH4032210.1"/>
    <property type="molecule type" value="Genomic_DNA"/>
</dbReference>
<dbReference type="Proteomes" id="UP001152562">
    <property type="component" value="Unassembled WGS sequence"/>
</dbReference>